<dbReference type="RefSeq" id="WP_039819002.1">
    <property type="nucleotide sequence ID" value="NZ_UGRY01000008.1"/>
</dbReference>
<dbReference type="InterPro" id="IPR029063">
    <property type="entry name" value="SAM-dependent_MTases_sf"/>
</dbReference>
<gene>
    <name evidence="4" type="ORF">NCTC1934_06952</name>
</gene>
<dbReference type="PANTHER" id="PTHR44942">
    <property type="entry name" value="METHYLTRANSF_11 DOMAIN-CONTAINING PROTEIN"/>
    <property type="match status" value="1"/>
</dbReference>
<organism evidence="4 5">
    <name type="scientific">Nocardia otitidiscaviarum</name>
    <dbReference type="NCBI Taxonomy" id="1823"/>
    <lineage>
        <taxon>Bacteria</taxon>
        <taxon>Bacillati</taxon>
        <taxon>Actinomycetota</taxon>
        <taxon>Actinomycetes</taxon>
        <taxon>Mycobacteriales</taxon>
        <taxon>Nocardiaceae</taxon>
        <taxon>Nocardia</taxon>
    </lineage>
</organism>
<dbReference type="CDD" id="cd02440">
    <property type="entry name" value="AdoMet_MTases"/>
    <property type="match status" value="1"/>
</dbReference>
<dbReference type="GO" id="GO:0008168">
    <property type="term" value="F:methyltransferase activity"/>
    <property type="evidence" value="ECO:0007669"/>
    <property type="project" value="UniProtKB-KW"/>
</dbReference>
<keyword evidence="2 4" id="KW-0808">Transferase</keyword>
<keyword evidence="1 4" id="KW-0489">Methyltransferase</keyword>
<sequence>MSYDPRGLFTGTAAHYAAHRPGYPPQLFTYLTQRLGLDGTQQVLDLGCGTGQIAVHLAPTVAHVHAVDPDPDMLAEGAARATGIDNISWRDGDSYRVTTLDLPTLDLVTMGSSFHWTDREALLTALDQLVAPTGAVVIVGSGRPGTTPPPPWHDIVTRIRTSYLGAERRAGSGTYTHPDRDHVDVLADSAFSQIETRSWTWSTRRTIDSIVGLQLSYSYSAPRHFGSADLYTAYEADLRAALVAAFGADAVLTEPLHTDLILATRPDGARP</sequence>
<evidence type="ECO:0000256" key="2">
    <source>
        <dbReference type="ARBA" id="ARBA00022679"/>
    </source>
</evidence>
<name>A0A379JM72_9NOCA</name>
<keyword evidence="4" id="KW-0830">Ubiquinone</keyword>
<evidence type="ECO:0000313" key="4">
    <source>
        <dbReference type="EMBL" id="SUD49598.1"/>
    </source>
</evidence>
<dbReference type="Gene3D" id="3.40.50.150">
    <property type="entry name" value="Vaccinia Virus protein VP39"/>
    <property type="match status" value="1"/>
</dbReference>
<reference evidence="4 5" key="1">
    <citation type="submission" date="2018-06" db="EMBL/GenBank/DDBJ databases">
        <authorList>
            <consortium name="Pathogen Informatics"/>
            <person name="Doyle S."/>
        </authorList>
    </citation>
    <scope>NUCLEOTIDE SEQUENCE [LARGE SCALE GENOMIC DNA]</scope>
    <source>
        <strain evidence="4 5">NCTC1934</strain>
    </source>
</reference>
<dbReference type="OrthoDB" id="9797252at2"/>
<keyword evidence="5" id="KW-1185">Reference proteome</keyword>
<dbReference type="AlphaFoldDB" id="A0A379JM72"/>
<dbReference type="SUPFAM" id="SSF53335">
    <property type="entry name" value="S-adenosyl-L-methionine-dependent methyltransferases"/>
    <property type="match status" value="1"/>
</dbReference>
<evidence type="ECO:0000256" key="1">
    <source>
        <dbReference type="ARBA" id="ARBA00022603"/>
    </source>
</evidence>
<protein>
    <submittedName>
        <fullName evidence="4">Ubiquinone/menaquinone biosynthesis methyltransferase</fullName>
    </submittedName>
</protein>
<dbReference type="Pfam" id="PF13649">
    <property type="entry name" value="Methyltransf_25"/>
    <property type="match status" value="1"/>
</dbReference>
<dbReference type="InterPro" id="IPR041698">
    <property type="entry name" value="Methyltransf_25"/>
</dbReference>
<dbReference type="EMBL" id="UGRY01000008">
    <property type="protein sequence ID" value="SUD49598.1"/>
    <property type="molecule type" value="Genomic_DNA"/>
</dbReference>
<evidence type="ECO:0000259" key="3">
    <source>
        <dbReference type="Pfam" id="PF13649"/>
    </source>
</evidence>
<dbReference type="Proteomes" id="UP000255467">
    <property type="component" value="Unassembled WGS sequence"/>
</dbReference>
<evidence type="ECO:0000313" key="5">
    <source>
        <dbReference type="Proteomes" id="UP000255467"/>
    </source>
</evidence>
<dbReference type="InterPro" id="IPR051052">
    <property type="entry name" value="Diverse_substrate_MTase"/>
</dbReference>
<feature type="domain" description="Methyltransferase" evidence="3">
    <location>
        <begin position="43"/>
        <end position="134"/>
    </location>
</feature>
<dbReference type="GO" id="GO:0032259">
    <property type="term" value="P:methylation"/>
    <property type="evidence" value="ECO:0007669"/>
    <property type="project" value="UniProtKB-KW"/>
</dbReference>
<dbReference type="PANTHER" id="PTHR44942:SF4">
    <property type="entry name" value="METHYLTRANSFERASE TYPE 11 DOMAIN-CONTAINING PROTEIN"/>
    <property type="match status" value="1"/>
</dbReference>
<proteinExistence type="predicted"/>
<accession>A0A379JM72</accession>